<comment type="caution">
    <text evidence="1">The sequence shown here is derived from an EMBL/GenBank/DDBJ whole genome shotgun (WGS) entry which is preliminary data.</text>
</comment>
<evidence type="ECO:0000313" key="1">
    <source>
        <dbReference type="EMBL" id="KKN60996.1"/>
    </source>
</evidence>
<proteinExistence type="predicted"/>
<dbReference type="EMBL" id="LAZR01000675">
    <property type="protein sequence ID" value="KKN60996.1"/>
    <property type="molecule type" value="Genomic_DNA"/>
</dbReference>
<name>A0A0F9UID0_9ZZZZ</name>
<protein>
    <submittedName>
        <fullName evidence="1">Uncharacterized protein</fullName>
    </submittedName>
</protein>
<sequence>MTDKKVNEADSIWAEIRNLPIEMFALPNQRVENHLLRVRGVPNELYLTAKSPAALPALEALLGGQVTLRVERTAEGDPINVSHPKFEMEETELYIVIRRHVPPTERLELQPVATRASDNMVVVPGEVDSPVLHAPLAPKVVKPE</sequence>
<organism evidence="1">
    <name type="scientific">marine sediment metagenome</name>
    <dbReference type="NCBI Taxonomy" id="412755"/>
    <lineage>
        <taxon>unclassified sequences</taxon>
        <taxon>metagenomes</taxon>
        <taxon>ecological metagenomes</taxon>
    </lineage>
</organism>
<accession>A0A0F9UID0</accession>
<gene>
    <name evidence="1" type="ORF">LCGC14_0526210</name>
</gene>
<reference evidence="1" key="1">
    <citation type="journal article" date="2015" name="Nature">
        <title>Complex archaea that bridge the gap between prokaryotes and eukaryotes.</title>
        <authorList>
            <person name="Spang A."/>
            <person name="Saw J.H."/>
            <person name="Jorgensen S.L."/>
            <person name="Zaremba-Niedzwiedzka K."/>
            <person name="Martijn J."/>
            <person name="Lind A.E."/>
            <person name="van Eijk R."/>
            <person name="Schleper C."/>
            <person name="Guy L."/>
            <person name="Ettema T.J."/>
        </authorList>
    </citation>
    <scope>NUCLEOTIDE SEQUENCE</scope>
</reference>
<dbReference type="AlphaFoldDB" id="A0A0F9UID0"/>